<dbReference type="InterPro" id="IPR007736">
    <property type="entry name" value="Caleosin-related"/>
</dbReference>
<name>A0A7J6EAH1_CANSA</name>
<dbReference type="Pfam" id="PF05042">
    <property type="entry name" value="Caleosin"/>
    <property type="match status" value="1"/>
</dbReference>
<gene>
    <name evidence="2" type="ORF">F8388_015191</name>
</gene>
<dbReference type="EMBL" id="JAATIP010000265">
    <property type="protein sequence ID" value="KAF4355437.1"/>
    <property type="molecule type" value="Genomic_DNA"/>
</dbReference>
<evidence type="ECO:0000256" key="1">
    <source>
        <dbReference type="ARBA" id="ARBA00006765"/>
    </source>
</evidence>
<protein>
    <recommendedName>
        <fullName evidence="4">Peroxygenase 4</fullName>
    </recommendedName>
</protein>
<dbReference type="PANTHER" id="PTHR31495">
    <property type="entry name" value="PEROXYGENASE 3-RELATED"/>
    <property type="match status" value="1"/>
</dbReference>
<dbReference type="SUPFAM" id="SSF47473">
    <property type="entry name" value="EF-hand"/>
    <property type="match status" value="1"/>
</dbReference>
<evidence type="ECO:0000313" key="2">
    <source>
        <dbReference type="EMBL" id="KAF4355437.1"/>
    </source>
</evidence>
<evidence type="ECO:0008006" key="4">
    <source>
        <dbReference type="Google" id="ProtNLM"/>
    </source>
</evidence>
<organism evidence="2 3">
    <name type="scientific">Cannabis sativa</name>
    <name type="common">Hemp</name>
    <name type="synonym">Marijuana</name>
    <dbReference type="NCBI Taxonomy" id="3483"/>
    <lineage>
        <taxon>Eukaryota</taxon>
        <taxon>Viridiplantae</taxon>
        <taxon>Streptophyta</taxon>
        <taxon>Embryophyta</taxon>
        <taxon>Tracheophyta</taxon>
        <taxon>Spermatophyta</taxon>
        <taxon>Magnoliopsida</taxon>
        <taxon>eudicotyledons</taxon>
        <taxon>Gunneridae</taxon>
        <taxon>Pentapetalae</taxon>
        <taxon>rosids</taxon>
        <taxon>fabids</taxon>
        <taxon>Rosales</taxon>
        <taxon>Cannabaceae</taxon>
        <taxon>Cannabis</taxon>
    </lineage>
</organism>
<dbReference type="AlphaFoldDB" id="A0A7J6EAH1"/>
<dbReference type="Proteomes" id="UP000525078">
    <property type="component" value="Unassembled WGS sequence"/>
</dbReference>
<reference evidence="2 3" key="1">
    <citation type="journal article" date="2020" name="bioRxiv">
        <title>Sequence and annotation of 42 cannabis genomes reveals extensive copy number variation in cannabinoid synthesis and pathogen resistance genes.</title>
        <authorList>
            <person name="Mckernan K.J."/>
            <person name="Helbert Y."/>
            <person name="Kane L.T."/>
            <person name="Ebling H."/>
            <person name="Zhang L."/>
            <person name="Liu B."/>
            <person name="Eaton Z."/>
            <person name="Mclaughlin S."/>
            <person name="Kingan S."/>
            <person name="Baybayan P."/>
            <person name="Concepcion G."/>
            <person name="Jordan M."/>
            <person name="Riva A."/>
            <person name="Barbazuk W."/>
            <person name="Harkins T."/>
        </authorList>
    </citation>
    <scope>NUCLEOTIDE SEQUENCE [LARGE SCALE GENOMIC DNA]</scope>
    <source>
        <strain evidence="3">cv. Jamaican Lion 4</strain>
        <tissue evidence="2">Leaf</tissue>
    </source>
</reference>
<accession>A0A7J6EAH1</accession>
<dbReference type="InterPro" id="IPR011992">
    <property type="entry name" value="EF-hand-dom_pair"/>
</dbReference>
<sequence length="210" mass="23813">MASSSSLISNNNSIQEDHDQVVDGKFIPSQEFVLQKHAAFFDRNHDGIIYPWETFQGCRAIGCGIALSTVAAIFINVGLSSTTRPGKFIHPLFPIEIKNIHLGKHGSDSGTYDTQGRFVGEKFEEIFKKHAKTNPEALTSKELDEMLHTNRLPKDYPGWIGAFSEWKILYLLAKDKKGFLHKDKVRGVYDGTLFEQMEKEHSHQYSNKKL</sequence>
<comment type="similarity">
    <text evidence="1">Belongs to the caleosin family.</text>
</comment>
<evidence type="ECO:0000313" key="3">
    <source>
        <dbReference type="Proteomes" id="UP000525078"/>
    </source>
</evidence>
<proteinExistence type="inferred from homology"/>
<dbReference type="PANTHER" id="PTHR31495:SF15">
    <property type="entry name" value="CALEOSIN"/>
    <property type="match status" value="1"/>
</dbReference>
<dbReference type="GO" id="GO:0004497">
    <property type="term" value="F:monooxygenase activity"/>
    <property type="evidence" value="ECO:0007669"/>
    <property type="project" value="TreeGrafter"/>
</dbReference>
<comment type="caution">
    <text evidence="2">The sequence shown here is derived from an EMBL/GenBank/DDBJ whole genome shotgun (WGS) entry which is preliminary data.</text>
</comment>
<dbReference type="GO" id="GO:0005509">
    <property type="term" value="F:calcium ion binding"/>
    <property type="evidence" value="ECO:0007669"/>
    <property type="project" value="TreeGrafter"/>
</dbReference>